<dbReference type="InterPro" id="IPR036259">
    <property type="entry name" value="MFS_trans_sf"/>
</dbReference>
<name>A0A9D7E7X6_9PROT</name>
<keyword evidence="4" id="KW-1003">Cell membrane</keyword>
<feature type="domain" description="Major facilitator superfamily (MFS) profile" evidence="9">
    <location>
        <begin position="6"/>
        <end position="382"/>
    </location>
</feature>
<feature type="transmembrane region" description="Helical" evidence="8">
    <location>
        <begin position="159"/>
        <end position="181"/>
    </location>
</feature>
<evidence type="ECO:0000256" key="8">
    <source>
        <dbReference type="SAM" id="Phobius"/>
    </source>
</evidence>
<feature type="transmembrane region" description="Helical" evidence="8">
    <location>
        <begin position="267"/>
        <end position="287"/>
    </location>
</feature>
<protein>
    <submittedName>
        <fullName evidence="10">MFS transporter</fullName>
    </submittedName>
</protein>
<dbReference type="CDD" id="cd17324">
    <property type="entry name" value="MFS_NepI_like"/>
    <property type="match status" value="1"/>
</dbReference>
<feature type="transmembrane region" description="Helical" evidence="8">
    <location>
        <begin position="98"/>
        <end position="120"/>
    </location>
</feature>
<dbReference type="PANTHER" id="PTHR43271:SF2">
    <property type="entry name" value="BLL2771 PROTEIN"/>
    <property type="match status" value="1"/>
</dbReference>
<sequence length="385" mass="40157">MSPSLRLQLVVFALVSASFTNVYLTQPVLPVLAEEFGAGMVLVSFSVSAVLFGIAIANLPFGSLSDRYPIRPLISIGGAMVATGGLIVAVTHSLPLLIAARFLQGLFIPALTTCLAAYLARSLPVERLNVVMGSYVSATVVGGLGGRLLGGWIHPPLHWRFAFVSAAVFIIVATLIALRWLPAQAARSPTERAQAGYLQILGRRDLAPVFACAAGGFAVFSTVFNYLPFRLSEPVFGLSTGLITLIYCVYVVGIGMGPLAGRGANRYGSGPVILVGVAILLGSLLLLQVPHLAAVLAGLIGLCAGFFAIHAAAVGTLNRSLTSGHGRANALYVLFYYGGGWLGITAAGVAYRYGGWRGAVCLAGAFLLAPAIAGVVELRTTRERT</sequence>
<dbReference type="PROSITE" id="PS50850">
    <property type="entry name" value="MFS"/>
    <property type="match status" value="1"/>
</dbReference>
<evidence type="ECO:0000256" key="6">
    <source>
        <dbReference type="ARBA" id="ARBA00022989"/>
    </source>
</evidence>
<dbReference type="SUPFAM" id="SSF103473">
    <property type="entry name" value="MFS general substrate transporter"/>
    <property type="match status" value="1"/>
</dbReference>
<reference evidence="10" key="1">
    <citation type="submission" date="2020-10" db="EMBL/GenBank/DDBJ databases">
        <title>Connecting structure to function with the recovery of over 1000 high-quality activated sludge metagenome-assembled genomes encoding full-length rRNA genes using long-read sequencing.</title>
        <authorList>
            <person name="Singleton C.M."/>
            <person name="Petriglieri F."/>
            <person name="Kristensen J.M."/>
            <person name="Kirkegaard R.H."/>
            <person name="Michaelsen T.Y."/>
            <person name="Andersen M.H."/>
            <person name="Karst S.M."/>
            <person name="Dueholm M.S."/>
            <person name="Nielsen P.H."/>
            <person name="Albertsen M."/>
        </authorList>
    </citation>
    <scope>NUCLEOTIDE SEQUENCE</scope>
    <source>
        <strain evidence="10">Bjer_18-Q3-R1-45_BAT3C.347</strain>
    </source>
</reference>
<dbReference type="AlphaFoldDB" id="A0A9D7E7X6"/>
<feature type="transmembrane region" description="Helical" evidence="8">
    <location>
        <begin position="132"/>
        <end position="153"/>
    </location>
</feature>
<keyword evidence="6 8" id="KW-1133">Transmembrane helix</keyword>
<feature type="transmembrane region" description="Helical" evidence="8">
    <location>
        <begin position="235"/>
        <end position="255"/>
    </location>
</feature>
<dbReference type="Gene3D" id="1.20.1250.20">
    <property type="entry name" value="MFS general substrate transporter like domains"/>
    <property type="match status" value="1"/>
</dbReference>
<comment type="caution">
    <text evidence="10">The sequence shown here is derived from an EMBL/GenBank/DDBJ whole genome shotgun (WGS) entry which is preliminary data.</text>
</comment>
<evidence type="ECO:0000256" key="2">
    <source>
        <dbReference type="ARBA" id="ARBA00008335"/>
    </source>
</evidence>
<evidence type="ECO:0000313" key="11">
    <source>
        <dbReference type="Proteomes" id="UP000807785"/>
    </source>
</evidence>
<dbReference type="Pfam" id="PF07690">
    <property type="entry name" value="MFS_1"/>
    <property type="match status" value="1"/>
</dbReference>
<feature type="transmembrane region" description="Helical" evidence="8">
    <location>
        <begin position="206"/>
        <end position="229"/>
    </location>
</feature>
<dbReference type="Proteomes" id="UP000807785">
    <property type="component" value="Unassembled WGS sequence"/>
</dbReference>
<proteinExistence type="inferred from homology"/>
<feature type="transmembrane region" description="Helical" evidence="8">
    <location>
        <begin position="293"/>
        <end position="317"/>
    </location>
</feature>
<keyword evidence="3" id="KW-0813">Transport</keyword>
<comment type="similarity">
    <text evidence="2">Belongs to the major facilitator superfamily.</text>
</comment>
<comment type="subcellular location">
    <subcellularLocation>
        <location evidence="1">Cell membrane</location>
        <topology evidence="1">Multi-pass membrane protein</topology>
    </subcellularLocation>
</comment>
<gene>
    <name evidence="10" type="ORF">IPH26_22625</name>
</gene>
<dbReference type="InterPro" id="IPR011701">
    <property type="entry name" value="MFS"/>
</dbReference>
<organism evidence="10 11">
    <name type="scientific">Candidatus Methylophosphatis roskildensis</name>
    <dbReference type="NCBI Taxonomy" id="2899263"/>
    <lineage>
        <taxon>Bacteria</taxon>
        <taxon>Pseudomonadati</taxon>
        <taxon>Pseudomonadota</taxon>
        <taxon>Betaproteobacteria</taxon>
        <taxon>Nitrosomonadales</taxon>
        <taxon>Sterolibacteriaceae</taxon>
        <taxon>Candidatus Methylophosphatis</taxon>
    </lineage>
</organism>
<evidence type="ECO:0000256" key="7">
    <source>
        <dbReference type="ARBA" id="ARBA00023136"/>
    </source>
</evidence>
<feature type="transmembrane region" description="Helical" evidence="8">
    <location>
        <begin position="73"/>
        <end position="92"/>
    </location>
</feature>
<evidence type="ECO:0000256" key="1">
    <source>
        <dbReference type="ARBA" id="ARBA00004651"/>
    </source>
</evidence>
<evidence type="ECO:0000259" key="9">
    <source>
        <dbReference type="PROSITE" id="PS50850"/>
    </source>
</evidence>
<evidence type="ECO:0000256" key="5">
    <source>
        <dbReference type="ARBA" id="ARBA00022692"/>
    </source>
</evidence>
<keyword evidence="7 8" id="KW-0472">Membrane</keyword>
<dbReference type="GO" id="GO:0022857">
    <property type="term" value="F:transmembrane transporter activity"/>
    <property type="evidence" value="ECO:0007669"/>
    <property type="project" value="InterPro"/>
</dbReference>
<feature type="transmembrane region" description="Helical" evidence="8">
    <location>
        <begin position="36"/>
        <end position="61"/>
    </location>
</feature>
<dbReference type="PANTHER" id="PTHR43271">
    <property type="entry name" value="BLL2771 PROTEIN"/>
    <property type="match status" value="1"/>
</dbReference>
<accession>A0A9D7E7X6</accession>
<dbReference type="GO" id="GO:0005886">
    <property type="term" value="C:plasma membrane"/>
    <property type="evidence" value="ECO:0007669"/>
    <property type="project" value="UniProtKB-SubCell"/>
</dbReference>
<keyword evidence="5 8" id="KW-0812">Transmembrane</keyword>
<dbReference type="InterPro" id="IPR020846">
    <property type="entry name" value="MFS_dom"/>
</dbReference>
<feature type="transmembrane region" description="Helical" evidence="8">
    <location>
        <begin position="329"/>
        <end position="350"/>
    </location>
</feature>
<dbReference type="EMBL" id="JADJEV010000005">
    <property type="protein sequence ID" value="MBK6975619.1"/>
    <property type="molecule type" value="Genomic_DNA"/>
</dbReference>
<evidence type="ECO:0000256" key="4">
    <source>
        <dbReference type="ARBA" id="ARBA00022475"/>
    </source>
</evidence>
<evidence type="ECO:0000313" key="10">
    <source>
        <dbReference type="EMBL" id="MBK6975619.1"/>
    </source>
</evidence>
<evidence type="ECO:0000256" key="3">
    <source>
        <dbReference type="ARBA" id="ARBA00022448"/>
    </source>
</evidence>
<feature type="transmembrane region" description="Helical" evidence="8">
    <location>
        <begin position="356"/>
        <end position="376"/>
    </location>
</feature>